<organism evidence="3 4">
    <name type="scientific">Jimgerdemannia flammicorona</name>
    <dbReference type="NCBI Taxonomy" id="994334"/>
    <lineage>
        <taxon>Eukaryota</taxon>
        <taxon>Fungi</taxon>
        <taxon>Fungi incertae sedis</taxon>
        <taxon>Mucoromycota</taxon>
        <taxon>Mucoromycotina</taxon>
        <taxon>Endogonomycetes</taxon>
        <taxon>Endogonales</taxon>
        <taxon>Endogonaceae</taxon>
        <taxon>Jimgerdemannia</taxon>
    </lineage>
</organism>
<dbReference type="Gene3D" id="2.120.10.80">
    <property type="entry name" value="Kelch-type beta propeller"/>
    <property type="match status" value="1"/>
</dbReference>
<protein>
    <recommendedName>
        <fullName evidence="5">Galactose oxidase</fullName>
    </recommendedName>
</protein>
<name>A0A433D0S5_9FUNG</name>
<dbReference type="EMBL" id="RBNI01008921">
    <property type="protein sequence ID" value="RUP44434.1"/>
    <property type="molecule type" value="Genomic_DNA"/>
</dbReference>
<comment type="caution">
    <text evidence="3">The sequence shown here is derived from an EMBL/GenBank/DDBJ whole genome shotgun (WGS) entry which is preliminary data.</text>
</comment>
<proteinExistence type="predicted"/>
<evidence type="ECO:0000256" key="2">
    <source>
        <dbReference type="SAM" id="SignalP"/>
    </source>
</evidence>
<evidence type="ECO:0000313" key="3">
    <source>
        <dbReference type="EMBL" id="RUP44434.1"/>
    </source>
</evidence>
<dbReference type="SUPFAM" id="SSF117281">
    <property type="entry name" value="Kelch motif"/>
    <property type="match status" value="1"/>
</dbReference>
<feature type="chain" id="PRO_5019523925" description="Galactose oxidase" evidence="2">
    <location>
        <begin position="29"/>
        <end position="513"/>
    </location>
</feature>
<evidence type="ECO:0000313" key="4">
    <source>
        <dbReference type="Proteomes" id="UP000268093"/>
    </source>
</evidence>
<keyword evidence="4" id="KW-1185">Reference proteome</keyword>
<keyword evidence="1" id="KW-0472">Membrane</keyword>
<keyword evidence="1" id="KW-1133">Transmembrane helix</keyword>
<keyword evidence="1" id="KW-0812">Transmembrane</keyword>
<feature type="signal peptide" evidence="2">
    <location>
        <begin position="1"/>
        <end position="28"/>
    </location>
</feature>
<reference evidence="3 4" key="1">
    <citation type="journal article" date="2018" name="New Phytol.">
        <title>Phylogenomics of Endogonaceae and evolution of mycorrhizas within Mucoromycota.</title>
        <authorList>
            <person name="Chang Y."/>
            <person name="Desiro A."/>
            <person name="Na H."/>
            <person name="Sandor L."/>
            <person name="Lipzen A."/>
            <person name="Clum A."/>
            <person name="Barry K."/>
            <person name="Grigoriev I.V."/>
            <person name="Martin F.M."/>
            <person name="Stajich J.E."/>
            <person name="Smith M.E."/>
            <person name="Bonito G."/>
            <person name="Spatafora J.W."/>
        </authorList>
    </citation>
    <scope>NUCLEOTIDE SEQUENCE [LARGE SCALE GENOMIC DNA]</scope>
    <source>
        <strain evidence="3 4">GMNB39</strain>
    </source>
</reference>
<evidence type="ECO:0008006" key="5">
    <source>
        <dbReference type="Google" id="ProtNLM"/>
    </source>
</evidence>
<dbReference type="Pfam" id="PF24681">
    <property type="entry name" value="Kelch_KLHDC2_KLHL20_DRC7"/>
    <property type="match status" value="1"/>
</dbReference>
<feature type="transmembrane region" description="Helical" evidence="1">
    <location>
        <begin position="402"/>
        <end position="427"/>
    </location>
</feature>
<dbReference type="AlphaFoldDB" id="A0A433D0S5"/>
<evidence type="ECO:0000256" key="1">
    <source>
        <dbReference type="SAM" id="Phobius"/>
    </source>
</evidence>
<sequence>MPSQIGLNNRSIATTALVLSFCLLTCWGASLGPGTRWQSCSVVYNNTFYVWGGAQVTPGFPNFTSATLPLSTTDPIVWTDLSWDIPVVLADKTRDISTGPCVVSPGGILVVGGTNLFGFDLNAKVYVSLNLTGGNPLTTLATRSNARNVHVEDSVYYFGGYAGQGLNVTTAPPQPELFILNMTTWHWNSDSVANTQTIPPNYEEASLIYGDNGFIYMIGGASYGTILYYFSDIYKYNIGTRTWAAVTPSFSSWTIGIDNSRLVKYNGTIYVFHGGSNFVASGQPANGSAMVNLTRAYDIQLNRVSQQDISHSQYAPNASVLNIPGVIGDAVIFTSGVRPGTIAVNGTWIYNFTLQDWTNSVAAGPYLPSLLGPSNSTSPSSTLSKTPSQTPAPFNGAGSPNISVIVGVIVAAVVVIAALAFYLLWLYRRRQPRKYRVSHYNHSGSAPSLHNPDSVLQKPGSVMHKSELISHKPELISHKPDRMSHKQDLNSPKPNAVANLKPHWVIDTTKEYV</sequence>
<dbReference type="OrthoDB" id="10251809at2759"/>
<keyword evidence="2" id="KW-0732">Signal</keyword>
<accession>A0A433D0S5</accession>
<dbReference type="InterPro" id="IPR015915">
    <property type="entry name" value="Kelch-typ_b-propeller"/>
</dbReference>
<dbReference type="Proteomes" id="UP000268093">
    <property type="component" value="Unassembled WGS sequence"/>
</dbReference>
<gene>
    <name evidence="3" type="ORF">BC936DRAFT_149463</name>
</gene>